<evidence type="ECO:0000259" key="2">
    <source>
        <dbReference type="Pfam" id="PF07486"/>
    </source>
</evidence>
<comment type="caution">
    <text evidence="3">The sequence shown here is derived from an EMBL/GenBank/DDBJ whole genome shotgun (WGS) entry which is preliminary data.</text>
</comment>
<feature type="region of interest" description="Disordered" evidence="1">
    <location>
        <begin position="93"/>
        <end position="130"/>
    </location>
</feature>
<keyword evidence="4" id="KW-1185">Reference proteome</keyword>
<dbReference type="InterPro" id="IPR042047">
    <property type="entry name" value="SleB_dom1"/>
</dbReference>
<protein>
    <submittedName>
        <fullName evidence="3">N-acetylmuramoyl-L-alanine amidase</fullName>
    </submittedName>
</protein>
<sequence>MLKIKNFLQNIIGSFQTVTKKVSKKTYKNSFVVTTGAVIVAVISLSSNSFDGAGKNNVTAFESMYSQESSFEEEDDSEAKVLTVLEPLELQNETQESSILSSAQRRPREDVQLLGQESNEKHNEEINDEENDVEETIYVIEDEEDVEDKLVQISSKDYEALLRIVEAEATSEDLKGKILVANVVLNRVESNRFPNNIYDVVHDSNGGVQFSPISDGRYYSVTVTESTEEAVRKALNGEDYSQGAMYFVARAMASPRAVSWFDNNLTRVLQHGAHEFFI</sequence>
<dbReference type="AlphaFoldDB" id="A0A4R1N3P3"/>
<evidence type="ECO:0000313" key="4">
    <source>
        <dbReference type="Proteomes" id="UP000294545"/>
    </source>
</evidence>
<dbReference type="Pfam" id="PF07486">
    <property type="entry name" value="Hydrolase_2"/>
    <property type="match status" value="1"/>
</dbReference>
<dbReference type="InterPro" id="IPR011105">
    <property type="entry name" value="Cell_wall_hydrolase_SleB"/>
</dbReference>
<gene>
    <name evidence="3" type="ORF">EDC19_1117</name>
</gene>
<name>A0A4R1N3P3_9FIRM</name>
<dbReference type="GO" id="GO:0016787">
    <property type="term" value="F:hydrolase activity"/>
    <property type="evidence" value="ECO:0007669"/>
    <property type="project" value="InterPro"/>
</dbReference>
<evidence type="ECO:0000313" key="3">
    <source>
        <dbReference type="EMBL" id="TCK98684.1"/>
    </source>
</evidence>
<evidence type="ECO:0000256" key="1">
    <source>
        <dbReference type="SAM" id="MobiDB-lite"/>
    </source>
</evidence>
<feature type="compositionally biased region" description="Polar residues" evidence="1">
    <location>
        <begin position="93"/>
        <end position="104"/>
    </location>
</feature>
<dbReference type="Gene3D" id="1.10.10.2520">
    <property type="entry name" value="Cell wall hydrolase SleB, domain 1"/>
    <property type="match status" value="1"/>
</dbReference>
<feature type="domain" description="Cell wall hydrolase SleB" evidence="2">
    <location>
        <begin position="172"/>
        <end position="277"/>
    </location>
</feature>
<organism evidence="3 4">
    <name type="scientific">Natranaerovirga hydrolytica</name>
    <dbReference type="NCBI Taxonomy" id="680378"/>
    <lineage>
        <taxon>Bacteria</taxon>
        <taxon>Bacillati</taxon>
        <taxon>Bacillota</taxon>
        <taxon>Clostridia</taxon>
        <taxon>Lachnospirales</taxon>
        <taxon>Natranaerovirgaceae</taxon>
        <taxon>Natranaerovirga</taxon>
    </lineage>
</organism>
<reference evidence="3 4" key="1">
    <citation type="submission" date="2019-03" db="EMBL/GenBank/DDBJ databases">
        <title>Genomic Encyclopedia of Type Strains, Phase IV (KMG-IV): sequencing the most valuable type-strain genomes for metagenomic binning, comparative biology and taxonomic classification.</title>
        <authorList>
            <person name="Goeker M."/>
        </authorList>
    </citation>
    <scope>NUCLEOTIDE SEQUENCE [LARGE SCALE GENOMIC DNA]</scope>
    <source>
        <strain evidence="3 4">DSM 24176</strain>
    </source>
</reference>
<accession>A0A4R1N3P3</accession>
<dbReference type="Proteomes" id="UP000294545">
    <property type="component" value="Unassembled WGS sequence"/>
</dbReference>
<dbReference type="EMBL" id="SMGQ01000011">
    <property type="protein sequence ID" value="TCK98684.1"/>
    <property type="molecule type" value="Genomic_DNA"/>
</dbReference>
<dbReference type="RefSeq" id="WP_165868522.1">
    <property type="nucleotide sequence ID" value="NZ_SMGQ01000011.1"/>
</dbReference>
<proteinExistence type="predicted"/>